<reference evidence="10 11" key="1">
    <citation type="submission" date="2016-07" db="EMBL/GenBank/DDBJ databases">
        <title>Pervasive Adenine N6-methylation of Active Genes in Fungi.</title>
        <authorList>
            <consortium name="DOE Joint Genome Institute"/>
            <person name="Mondo S.J."/>
            <person name="Dannebaum R.O."/>
            <person name="Kuo R.C."/>
            <person name="Labutti K."/>
            <person name="Haridas S."/>
            <person name="Kuo A."/>
            <person name="Salamov A."/>
            <person name="Ahrendt S.R."/>
            <person name="Lipzen A."/>
            <person name="Sullivan W."/>
            <person name="Andreopoulos W.B."/>
            <person name="Clum A."/>
            <person name="Lindquist E."/>
            <person name="Daum C."/>
            <person name="Ramamoorthy G.K."/>
            <person name="Gryganskyi A."/>
            <person name="Culley D."/>
            <person name="Magnuson J.K."/>
            <person name="James T.Y."/>
            <person name="O'Malley M.A."/>
            <person name="Stajich J.E."/>
            <person name="Spatafora J.W."/>
            <person name="Visel A."/>
            <person name="Grigoriev I.V."/>
        </authorList>
    </citation>
    <scope>NUCLEOTIDE SEQUENCE [LARGE SCALE GENOMIC DNA]</scope>
    <source>
        <strain evidence="10 11">68-887.2</strain>
    </source>
</reference>
<evidence type="ECO:0000256" key="1">
    <source>
        <dbReference type="ARBA" id="ARBA00012840"/>
    </source>
</evidence>
<dbReference type="GO" id="GO:0006434">
    <property type="term" value="P:seryl-tRNA aminoacylation"/>
    <property type="evidence" value="ECO:0007669"/>
    <property type="project" value="InterPro"/>
</dbReference>
<dbReference type="GO" id="GO:0004828">
    <property type="term" value="F:serine-tRNA ligase activity"/>
    <property type="evidence" value="ECO:0007669"/>
    <property type="project" value="UniProtKB-EC"/>
</dbReference>
<evidence type="ECO:0000313" key="10">
    <source>
        <dbReference type="EMBL" id="ORY32088.1"/>
    </source>
</evidence>
<dbReference type="EC" id="6.1.1.11" evidence="1"/>
<evidence type="ECO:0000256" key="3">
    <source>
        <dbReference type="ARBA" id="ARBA00022741"/>
    </source>
</evidence>
<dbReference type="STRING" id="71784.A0A1Y2BB81"/>
<name>A0A1Y2BB81_9TREE</name>
<feature type="compositionally biased region" description="Low complexity" evidence="8">
    <location>
        <begin position="48"/>
        <end position="78"/>
    </location>
</feature>
<dbReference type="SUPFAM" id="SSF46589">
    <property type="entry name" value="tRNA-binding arm"/>
    <property type="match status" value="1"/>
</dbReference>
<evidence type="ECO:0000256" key="8">
    <source>
        <dbReference type="SAM" id="MobiDB-lite"/>
    </source>
</evidence>
<dbReference type="InterPro" id="IPR002317">
    <property type="entry name" value="Ser-tRNA-ligase_type_1"/>
</dbReference>
<feature type="domain" description="Aminoacyl-transfer RNA synthetases class-II family profile" evidence="9">
    <location>
        <begin position="277"/>
        <end position="448"/>
    </location>
</feature>
<comment type="caution">
    <text evidence="10">The sequence shown here is derived from an EMBL/GenBank/DDBJ whole genome shotgun (WGS) entry which is preliminary data.</text>
</comment>
<protein>
    <recommendedName>
        <fullName evidence="1">serine--tRNA ligase</fullName>
        <ecNumber evidence="1">6.1.1.11</ecNumber>
    </recommendedName>
    <alternativeName>
        <fullName evidence="6">Seryl-tRNA synthetase</fullName>
    </alternativeName>
    <alternativeName>
        <fullName evidence="7">Seryl-tRNA(Ser) synthetase</fullName>
    </alternativeName>
</protein>
<evidence type="ECO:0000256" key="5">
    <source>
        <dbReference type="ARBA" id="ARBA00023146"/>
    </source>
</evidence>
<organism evidence="10 11">
    <name type="scientific">Naematelia encephala</name>
    <dbReference type="NCBI Taxonomy" id="71784"/>
    <lineage>
        <taxon>Eukaryota</taxon>
        <taxon>Fungi</taxon>
        <taxon>Dikarya</taxon>
        <taxon>Basidiomycota</taxon>
        <taxon>Agaricomycotina</taxon>
        <taxon>Tremellomycetes</taxon>
        <taxon>Tremellales</taxon>
        <taxon>Naemateliaceae</taxon>
        <taxon>Naematelia</taxon>
    </lineage>
</organism>
<evidence type="ECO:0000256" key="7">
    <source>
        <dbReference type="ARBA" id="ARBA00034892"/>
    </source>
</evidence>
<dbReference type="Gene3D" id="3.30.930.10">
    <property type="entry name" value="Bira Bifunctional Protein, Domain 2"/>
    <property type="match status" value="1"/>
</dbReference>
<dbReference type="Pfam" id="PF02403">
    <property type="entry name" value="Seryl_tRNA_N"/>
    <property type="match status" value="1"/>
</dbReference>
<dbReference type="PRINTS" id="PR00981">
    <property type="entry name" value="TRNASYNTHSER"/>
</dbReference>
<dbReference type="InterPro" id="IPR010978">
    <property type="entry name" value="tRNA-bd_arm"/>
</dbReference>
<dbReference type="InterPro" id="IPR045864">
    <property type="entry name" value="aa-tRNA-synth_II/BPL/LPL"/>
</dbReference>
<feature type="region of interest" description="Disordered" evidence="8">
    <location>
        <begin position="150"/>
        <end position="169"/>
    </location>
</feature>
<keyword evidence="11" id="KW-1185">Reference proteome</keyword>
<keyword evidence="4" id="KW-0067">ATP-binding</keyword>
<dbReference type="FunCoup" id="A0A1Y2BB81">
    <property type="interactions" value="251"/>
</dbReference>
<dbReference type="GO" id="GO:0005524">
    <property type="term" value="F:ATP binding"/>
    <property type="evidence" value="ECO:0007669"/>
    <property type="project" value="UniProtKB-KW"/>
</dbReference>
<feature type="region of interest" description="Disordered" evidence="8">
    <location>
        <begin position="33"/>
        <end position="90"/>
    </location>
</feature>
<dbReference type="PANTHER" id="PTHR11778">
    <property type="entry name" value="SERYL-TRNA SYNTHETASE"/>
    <property type="match status" value="1"/>
</dbReference>
<keyword evidence="5" id="KW-0030">Aminoacyl-tRNA synthetase</keyword>
<proteinExistence type="predicted"/>
<sequence>MIVAGEAAVWCRSATRVVITSRRYATHVPTRVPIIPITSPPPAPKPPSVAAASSSSSSSSKPPSSTSPTPLLKTSTPTHAPSSLPKPRLDYTALLSSPSHTTTNHILRRAPLPLGKDHIAHLERLRTTQVELLRKLDAVRAKQRELSNLVKSSTSAQDRDEHVRQAKKLKPRVGEYENMLSAVESEMLELGLMLPNFTHPDTPIGPEENAVELERFGPRTTEIQEPRRDHLGLASQWDLIDHHATTTATGSSWVYLKSTLALLEMALINYALSIAIRHGYTPVSPPDVIRSDIAWRCGFQPRDLVSSASQNYHIVTEPGAPELQLAGTAEIPLSALFANQILPADSLPRKVVGVGKAFRAEAGARGQDTRGLYRVHEFTKVELFAVSEEQDSETMMEEIREIQKEIAHGLGLSVRVLDMPTEELGASAYRKYDMEAWMPGRGKWGEVSILPFPSHSYNA</sequence>
<dbReference type="EMBL" id="MCFC01000011">
    <property type="protein sequence ID" value="ORY32088.1"/>
    <property type="molecule type" value="Genomic_DNA"/>
</dbReference>
<dbReference type="AlphaFoldDB" id="A0A1Y2BB81"/>
<dbReference type="Proteomes" id="UP000193986">
    <property type="component" value="Unassembled WGS sequence"/>
</dbReference>
<dbReference type="InterPro" id="IPR042103">
    <property type="entry name" value="SerRS_1_N_sf"/>
</dbReference>
<dbReference type="Gene3D" id="1.10.287.40">
    <property type="entry name" value="Serine-tRNA synthetase, tRNA binding domain"/>
    <property type="match status" value="1"/>
</dbReference>
<dbReference type="SUPFAM" id="SSF55681">
    <property type="entry name" value="Class II aaRS and biotin synthetases"/>
    <property type="match status" value="1"/>
</dbReference>
<evidence type="ECO:0000256" key="4">
    <source>
        <dbReference type="ARBA" id="ARBA00022840"/>
    </source>
</evidence>
<keyword evidence="2" id="KW-0436">Ligase</keyword>
<evidence type="ECO:0000256" key="2">
    <source>
        <dbReference type="ARBA" id="ARBA00022598"/>
    </source>
</evidence>
<dbReference type="InterPro" id="IPR015866">
    <property type="entry name" value="Ser-tRNA-synth_1_N"/>
</dbReference>
<evidence type="ECO:0000256" key="6">
    <source>
        <dbReference type="ARBA" id="ARBA00031113"/>
    </source>
</evidence>
<dbReference type="InterPro" id="IPR002314">
    <property type="entry name" value="aa-tRNA-synt_IIb"/>
</dbReference>
<dbReference type="InParanoid" id="A0A1Y2BB81"/>
<dbReference type="PROSITE" id="PS50862">
    <property type="entry name" value="AA_TRNA_LIGASE_II"/>
    <property type="match status" value="1"/>
</dbReference>
<gene>
    <name evidence="10" type="ORF">BCR39DRAFT_58583</name>
</gene>
<keyword evidence="3" id="KW-0547">Nucleotide-binding</keyword>
<feature type="compositionally biased region" description="Pro residues" evidence="8">
    <location>
        <begin position="38"/>
        <end position="47"/>
    </location>
</feature>
<accession>A0A1Y2BB81</accession>
<evidence type="ECO:0000313" key="11">
    <source>
        <dbReference type="Proteomes" id="UP000193986"/>
    </source>
</evidence>
<dbReference type="InterPro" id="IPR006195">
    <property type="entry name" value="aa-tRNA-synth_II"/>
</dbReference>
<dbReference type="OrthoDB" id="10264585at2759"/>
<dbReference type="UniPathway" id="UPA00906">
    <property type="reaction ID" value="UER00895"/>
</dbReference>
<dbReference type="Pfam" id="PF00587">
    <property type="entry name" value="tRNA-synt_2b"/>
    <property type="match status" value="1"/>
</dbReference>
<evidence type="ECO:0000259" key="9">
    <source>
        <dbReference type="PROSITE" id="PS50862"/>
    </source>
</evidence>